<dbReference type="PROSITE" id="PS00107">
    <property type="entry name" value="PROTEIN_KINASE_ATP"/>
    <property type="match status" value="1"/>
</dbReference>
<dbReference type="SUPFAM" id="SSF56112">
    <property type="entry name" value="Protein kinase-like (PK-like)"/>
    <property type="match status" value="1"/>
</dbReference>
<dbReference type="Gene3D" id="1.10.510.10">
    <property type="entry name" value="Transferase(Phosphotransferase) domain 1"/>
    <property type="match status" value="1"/>
</dbReference>
<feature type="domain" description="C2" evidence="7">
    <location>
        <begin position="1"/>
        <end position="108"/>
    </location>
</feature>
<dbReference type="CDD" id="cd00030">
    <property type="entry name" value="C2"/>
    <property type="match status" value="1"/>
</dbReference>
<dbReference type="Proteomes" id="UP001314263">
    <property type="component" value="Unassembled WGS sequence"/>
</dbReference>
<dbReference type="Pfam" id="PF00168">
    <property type="entry name" value="C2"/>
    <property type="match status" value="1"/>
</dbReference>
<dbReference type="InterPro" id="IPR000719">
    <property type="entry name" value="Prot_kinase_dom"/>
</dbReference>
<feature type="compositionally biased region" description="Polar residues" evidence="6">
    <location>
        <begin position="302"/>
        <end position="320"/>
    </location>
</feature>
<dbReference type="Gene3D" id="2.60.40.150">
    <property type="entry name" value="C2 domain"/>
    <property type="match status" value="1"/>
</dbReference>
<dbReference type="SUPFAM" id="SSF49562">
    <property type="entry name" value="C2 domain (Calcium/lipid-binding domain, CaLB)"/>
    <property type="match status" value="1"/>
</dbReference>
<dbReference type="Gene3D" id="3.30.200.20">
    <property type="entry name" value="Phosphorylase Kinase, domain 1"/>
    <property type="match status" value="1"/>
</dbReference>
<evidence type="ECO:0000313" key="9">
    <source>
        <dbReference type="EMBL" id="CAK0745411.1"/>
    </source>
</evidence>
<evidence type="ECO:0000256" key="4">
    <source>
        <dbReference type="ARBA" id="ARBA00022840"/>
    </source>
</evidence>
<feature type="compositionally biased region" description="Polar residues" evidence="6">
    <location>
        <begin position="476"/>
        <end position="487"/>
    </location>
</feature>
<feature type="region of interest" description="Disordered" evidence="6">
    <location>
        <begin position="297"/>
        <end position="320"/>
    </location>
</feature>
<proteinExistence type="predicted"/>
<feature type="compositionally biased region" description="Polar residues" evidence="6">
    <location>
        <begin position="418"/>
        <end position="436"/>
    </location>
</feature>
<dbReference type="PROSITE" id="PS00108">
    <property type="entry name" value="PROTEIN_KINASE_ST"/>
    <property type="match status" value="1"/>
</dbReference>
<feature type="compositionally biased region" description="Polar residues" evidence="6">
    <location>
        <begin position="650"/>
        <end position="665"/>
    </location>
</feature>
<feature type="compositionally biased region" description="Polar residues" evidence="6">
    <location>
        <begin position="144"/>
        <end position="168"/>
    </location>
</feature>
<evidence type="ECO:0000256" key="1">
    <source>
        <dbReference type="ARBA" id="ARBA00022679"/>
    </source>
</evidence>
<dbReference type="GO" id="GO:0005524">
    <property type="term" value="F:ATP binding"/>
    <property type="evidence" value="ECO:0007669"/>
    <property type="project" value="UniProtKB-UniRule"/>
</dbReference>
<dbReference type="Pfam" id="PF00069">
    <property type="entry name" value="Pkinase"/>
    <property type="match status" value="1"/>
</dbReference>
<feature type="compositionally biased region" description="Polar residues" evidence="6">
    <location>
        <begin position="612"/>
        <end position="622"/>
    </location>
</feature>
<dbReference type="GO" id="GO:0004674">
    <property type="term" value="F:protein serine/threonine kinase activity"/>
    <property type="evidence" value="ECO:0007669"/>
    <property type="project" value="TreeGrafter"/>
</dbReference>
<evidence type="ECO:0000259" key="7">
    <source>
        <dbReference type="PROSITE" id="PS50004"/>
    </source>
</evidence>
<feature type="domain" description="Protein kinase" evidence="8">
    <location>
        <begin position="768"/>
        <end position="1012"/>
    </location>
</feature>
<feature type="compositionally biased region" description="Polar residues" evidence="6">
    <location>
        <begin position="553"/>
        <end position="599"/>
    </location>
</feature>
<gene>
    <name evidence="9" type="ORF">CVIRNUC_001618</name>
</gene>
<reference evidence="9 10" key="1">
    <citation type="submission" date="2023-10" db="EMBL/GenBank/DDBJ databases">
        <authorList>
            <person name="Maclean D."/>
            <person name="Macfadyen A."/>
        </authorList>
    </citation>
    <scope>NUCLEOTIDE SEQUENCE [LARGE SCALE GENOMIC DNA]</scope>
</reference>
<feature type="compositionally biased region" description="Polar residues" evidence="6">
    <location>
        <begin position="512"/>
        <end position="527"/>
    </location>
</feature>
<keyword evidence="10" id="KW-1185">Reference proteome</keyword>
<feature type="compositionally biased region" description="Low complexity" evidence="6">
    <location>
        <begin position="498"/>
        <end position="510"/>
    </location>
</feature>
<organism evidence="9 10">
    <name type="scientific">Coccomyxa viridis</name>
    <dbReference type="NCBI Taxonomy" id="1274662"/>
    <lineage>
        <taxon>Eukaryota</taxon>
        <taxon>Viridiplantae</taxon>
        <taxon>Chlorophyta</taxon>
        <taxon>core chlorophytes</taxon>
        <taxon>Trebouxiophyceae</taxon>
        <taxon>Trebouxiophyceae incertae sedis</taxon>
        <taxon>Coccomyxaceae</taxon>
        <taxon>Coccomyxa</taxon>
    </lineage>
</organism>
<accession>A0AAV1HU43</accession>
<evidence type="ECO:0000256" key="2">
    <source>
        <dbReference type="ARBA" id="ARBA00022741"/>
    </source>
</evidence>
<evidence type="ECO:0000259" key="8">
    <source>
        <dbReference type="PROSITE" id="PS50011"/>
    </source>
</evidence>
<dbReference type="InterPro" id="IPR008271">
    <property type="entry name" value="Ser/Thr_kinase_AS"/>
</dbReference>
<dbReference type="InterPro" id="IPR000008">
    <property type="entry name" value="C2_dom"/>
</dbReference>
<protein>
    <submittedName>
        <fullName evidence="9">Uncharacterized protein</fullName>
    </submittedName>
</protein>
<feature type="region of interest" description="Disordered" evidence="6">
    <location>
        <begin position="359"/>
        <end position="447"/>
    </location>
</feature>
<dbReference type="EMBL" id="CAUYUE010000002">
    <property type="protein sequence ID" value="CAK0745411.1"/>
    <property type="molecule type" value="Genomic_DNA"/>
</dbReference>
<dbReference type="InterPro" id="IPR011009">
    <property type="entry name" value="Kinase-like_dom_sf"/>
</dbReference>
<evidence type="ECO:0000313" key="10">
    <source>
        <dbReference type="Proteomes" id="UP001314263"/>
    </source>
</evidence>
<feature type="compositionally biased region" description="Basic and acidic residues" evidence="6">
    <location>
        <begin position="700"/>
        <end position="713"/>
    </location>
</feature>
<evidence type="ECO:0000256" key="3">
    <source>
        <dbReference type="ARBA" id="ARBA00022777"/>
    </source>
</evidence>
<dbReference type="PROSITE" id="PS50011">
    <property type="entry name" value="PROTEIN_KINASE_DOM"/>
    <property type="match status" value="1"/>
</dbReference>
<evidence type="ECO:0000256" key="5">
    <source>
        <dbReference type="PROSITE-ProRule" id="PRU10141"/>
    </source>
</evidence>
<name>A0AAV1HU43_9CHLO</name>
<keyword evidence="1" id="KW-0808">Transferase</keyword>
<dbReference type="PANTHER" id="PTHR44329">
    <property type="entry name" value="SERINE/THREONINE-PROTEIN KINASE TNNI3K-RELATED"/>
    <property type="match status" value="1"/>
</dbReference>
<dbReference type="PROSITE" id="PS50004">
    <property type="entry name" value="C2"/>
    <property type="match status" value="1"/>
</dbReference>
<dbReference type="SMART" id="SM00239">
    <property type="entry name" value="C2"/>
    <property type="match status" value="1"/>
</dbReference>
<dbReference type="InterPro" id="IPR017441">
    <property type="entry name" value="Protein_kinase_ATP_BS"/>
</dbReference>
<feature type="region of interest" description="Disordered" evidence="6">
    <location>
        <begin position="234"/>
        <end position="279"/>
    </location>
</feature>
<feature type="region of interest" description="Disordered" evidence="6">
    <location>
        <begin position="459"/>
        <end position="732"/>
    </location>
</feature>
<dbReference type="InterPro" id="IPR035892">
    <property type="entry name" value="C2_domain_sf"/>
</dbReference>
<keyword evidence="2 5" id="KW-0547">Nucleotide-binding</keyword>
<evidence type="ECO:0000256" key="6">
    <source>
        <dbReference type="SAM" id="MobiDB-lite"/>
    </source>
</evidence>
<dbReference type="SMART" id="SM00220">
    <property type="entry name" value="S_TKc"/>
    <property type="match status" value="1"/>
</dbReference>
<comment type="caution">
    <text evidence="9">The sequence shown here is derived from an EMBL/GenBank/DDBJ whole genome shotgun (WGS) entry which is preliminary data.</text>
</comment>
<dbReference type="InterPro" id="IPR051681">
    <property type="entry name" value="Ser/Thr_Kinases-Pseudokinases"/>
</dbReference>
<keyword evidence="4 5" id="KW-0067">ATP-binding</keyword>
<sequence>MGDVMEVEVVGAIQLPDVERMRGFGVKMDPYCVLQSGKESVKTKRAHGGGRSPNWDQTLKLQLQPGDREIAVQVFNYSKLGSHDEVARAVIPLRSWYRQGDQQWEQRASMQPVAKAGKTVWGGEVLLKLRYMSPQEQEDRRQTWPGQQYPPSYQNIGQQSSEGSQHSPSHAGGLPGKLSKPSRYRATTDGVPQSIEGSAPGLSLGSSEAADSLGHSPKLGFSLHKALDRVLRKVGAREKSQTSHPPEGSTGTAPLSGHTSRRSSIGSMGLPETVSAGELPSSTRHAIMPGWQENGHVESHRVSSATQTESPNSKTDGELSSMNLSDMSLAVPAASIQGPAGPSDSSAAFVPQGLYKEPSLAVTGDPEMHPGPQAQEPPRACEPMLSPVREAESPQEQAGRSAAAAQTEAVAIPGRGSRLSTQSRRASQEQPSSWTMAGNPAPASPFATAQEDDFTFSDSCASQRGAAQPDLPGMGSASTQPGTSPGQDSLFALRQKESSASQQQEPQRQESPMRSSSSGRWQRSLESGDSAYNAMHAQRRQQQQQQAAVRNTAGPSSAAAQVMNAETQSAPEQDTLQQQASGSRLSAETDDCSNMSSMMYSPVTGPPPKPQTSPFSQPSAFSDASDEPLSLGSLGKKGHSAQPAPRLQYRHSTGSGMQPLETTALQAGLKTMPLRIPPLPEIPPEEESSDEGHTVSTECNGHDNETGAEKTPEEPGESAQEPAAKQVEAPRVPAGRVVRKTLSRKSPFLPEVLPSLINYGDITYCKESGQSVLLGEGSFGQVYKAQYLECDVAVKKLNRVNDAKSDEAFRREAAILKGCRNPYIVNFMGVCKDEAGRICLVTELMDTSLMSALSLSDDENKAYQYYAEGKHYLTCIIKALIYLHAYNIAHLDIKSPNVLIKKGDAKVADVGLSQLLSRSFANSCSFGVGTFSWAATELLLGSHPVTTAADIFSFGVVMWEVCTLEQPVNRYMRTIEDHEAPPAIRKLFYDCITENPAARPTAKQVLEVLMQN</sequence>
<feature type="region of interest" description="Disordered" evidence="6">
    <location>
        <begin position="137"/>
        <end position="213"/>
    </location>
</feature>
<dbReference type="AlphaFoldDB" id="A0AAV1HU43"/>
<feature type="binding site" evidence="5">
    <location>
        <position position="796"/>
    </location>
    <ligand>
        <name>ATP</name>
        <dbReference type="ChEBI" id="CHEBI:30616"/>
    </ligand>
</feature>
<keyword evidence="3" id="KW-0418">Kinase</keyword>